<accession>S8CES6</accession>
<dbReference type="Proteomes" id="UP000015453">
    <property type="component" value="Unassembled WGS sequence"/>
</dbReference>
<gene>
    <name evidence="1" type="ORF">M569_11777</name>
</gene>
<evidence type="ECO:0000313" key="1">
    <source>
        <dbReference type="EMBL" id="EPS63011.1"/>
    </source>
</evidence>
<dbReference type="EMBL" id="AUSU01005755">
    <property type="protein sequence ID" value="EPS63011.1"/>
    <property type="molecule type" value="Genomic_DNA"/>
</dbReference>
<organism evidence="1 2">
    <name type="scientific">Genlisea aurea</name>
    <dbReference type="NCBI Taxonomy" id="192259"/>
    <lineage>
        <taxon>Eukaryota</taxon>
        <taxon>Viridiplantae</taxon>
        <taxon>Streptophyta</taxon>
        <taxon>Embryophyta</taxon>
        <taxon>Tracheophyta</taxon>
        <taxon>Spermatophyta</taxon>
        <taxon>Magnoliopsida</taxon>
        <taxon>eudicotyledons</taxon>
        <taxon>Gunneridae</taxon>
        <taxon>Pentapetalae</taxon>
        <taxon>asterids</taxon>
        <taxon>lamiids</taxon>
        <taxon>Lamiales</taxon>
        <taxon>Lentibulariaceae</taxon>
        <taxon>Genlisea</taxon>
    </lineage>
</organism>
<proteinExistence type="predicted"/>
<keyword evidence="2" id="KW-1185">Reference proteome</keyword>
<reference evidence="1 2" key="1">
    <citation type="journal article" date="2013" name="BMC Genomics">
        <title>The miniature genome of a carnivorous plant Genlisea aurea contains a low number of genes and short non-coding sequences.</title>
        <authorList>
            <person name="Leushkin E.V."/>
            <person name="Sutormin R.A."/>
            <person name="Nabieva E.R."/>
            <person name="Penin A.A."/>
            <person name="Kondrashov A.S."/>
            <person name="Logacheva M.D."/>
        </authorList>
    </citation>
    <scope>NUCLEOTIDE SEQUENCE [LARGE SCALE GENOMIC DNA]</scope>
</reference>
<sequence>MALSAVPPFCGKVVGTTASSGLLFHGVGLDVPRPAYLRQMFVTDNQCVSVVVFTSGIQLQDKWDA</sequence>
<comment type="caution">
    <text evidence="1">The sequence shown here is derived from an EMBL/GenBank/DDBJ whole genome shotgun (WGS) entry which is preliminary data.</text>
</comment>
<evidence type="ECO:0000313" key="2">
    <source>
        <dbReference type="Proteomes" id="UP000015453"/>
    </source>
</evidence>
<name>S8CES6_9LAMI</name>
<dbReference type="AlphaFoldDB" id="S8CES6"/>
<protein>
    <submittedName>
        <fullName evidence="1">Uncharacterized protein</fullName>
    </submittedName>
</protein>